<sequence>MDSKPQEAEVILSKSQDSDSESPMKKGMALSSSSREWLQKTRENIQPWNSFFDMRKLKMPSSMSQSTKRVVKNIEQFQSNYFFVFIVLILYCLLTSPLLLIAVAVSLGACYIISLRNAEHRFHIFGHELTLAQQYGIVSVISFPLFYMAGAGSAVFWVLGASFFFIMLHAIFYSVERNEEVFDLQIETV</sequence>
<proteinExistence type="inferred from homology"/>
<feature type="transmembrane region" description="Helical" evidence="7">
    <location>
        <begin position="154"/>
        <end position="175"/>
    </location>
</feature>
<evidence type="ECO:0000256" key="8">
    <source>
        <dbReference type="SAM" id="MobiDB-lite"/>
    </source>
</evidence>
<evidence type="ECO:0000256" key="6">
    <source>
        <dbReference type="ARBA" id="ARBA00023136"/>
    </source>
</evidence>
<dbReference type="PANTHER" id="PTHR19317:SF0">
    <property type="entry name" value="PRENYLATED RAB ACCEPTOR PROTEIN 1"/>
    <property type="match status" value="1"/>
</dbReference>
<organism evidence="9 10">
    <name type="scientific">Limulus polyphemus</name>
    <name type="common">Atlantic horseshoe crab</name>
    <dbReference type="NCBI Taxonomy" id="6850"/>
    <lineage>
        <taxon>Eukaryota</taxon>
        <taxon>Metazoa</taxon>
        <taxon>Ecdysozoa</taxon>
        <taxon>Arthropoda</taxon>
        <taxon>Chelicerata</taxon>
        <taxon>Merostomata</taxon>
        <taxon>Xiphosura</taxon>
        <taxon>Limulidae</taxon>
        <taxon>Limulus</taxon>
    </lineage>
</organism>
<evidence type="ECO:0000256" key="3">
    <source>
        <dbReference type="ARBA" id="ARBA00006483"/>
    </source>
</evidence>
<evidence type="ECO:0000313" key="10">
    <source>
        <dbReference type="RefSeq" id="XP_013775087.1"/>
    </source>
</evidence>
<keyword evidence="5 7" id="KW-1133">Transmembrane helix</keyword>
<keyword evidence="6 7" id="KW-0472">Membrane</keyword>
<evidence type="ECO:0000313" key="9">
    <source>
        <dbReference type="Proteomes" id="UP000694941"/>
    </source>
</evidence>
<dbReference type="PANTHER" id="PTHR19317">
    <property type="entry name" value="PRENYLATED RAB ACCEPTOR 1-RELATED"/>
    <property type="match status" value="1"/>
</dbReference>
<evidence type="ECO:0000313" key="11">
    <source>
        <dbReference type="RefSeq" id="XP_013775088.1"/>
    </source>
</evidence>
<comment type="subcellular location">
    <subcellularLocation>
        <location evidence="2">Cytoplasmic vesicle</location>
        <location evidence="2">Secretory vesicle</location>
        <location evidence="2">Synaptic vesicle</location>
    </subcellularLocation>
    <subcellularLocation>
        <location evidence="1 7">Membrane</location>
        <topology evidence="1 7">Multi-pass membrane protein</topology>
    </subcellularLocation>
</comment>
<name>A0ABM1B594_LIMPO</name>
<keyword evidence="4 7" id="KW-0812">Transmembrane</keyword>
<evidence type="ECO:0000256" key="1">
    <source>
        <dbReference type="ARBA" id="ARBA00004141"/>
    </source>
</evidence>
<feature type="transmembrane region" description="Helical" evidence="7">
    <location>
        <begin position="81"/>
        <end position="113"/>
    </location>
</feature>
<feature type="transmembrane region" description="Helical" evidence="7">
    <location>
        <begin position="125"/>
        <end position="148"/>
    </location>
</feature>
<evidence type="ECO:0000256" key="2">
    <source>
        <dbReference type="ARBA" id="ARBA00004234"/>
    </source>
</evidence>
<reference evidence="10 11" key="1">
    <citation type="submission" date="2025-05" db="UniProtKB">
        <authorList>
            <consortium name="RefSeq"/>
        </authorList>
    </citation>
    <scope>IDENTIFICATION</scope>
    <source>
        <tissue evidence="10 11">Muscle</tissue>
    </source>
</reference>
<protein>
    <recommendedName>
        <fullName evidence="7">PRA1 family protein</fullName>
    </recommendedName>
</protein>
<accession>A0ABM1B594</accession>
<dbReference type="RefSeq" id="XP_013775087.1">
    <property type="nucleotide sequence ID" value="XM_013919633.2"/>
</dbReference>
<dbReference type="InterPro" id="IPR004895">
    <property type="entry name" value="Prenylated_rab_accept_PRA1"/>
</dbReference>
<evidence type="ECO:0000256" key="7">
    <source>
        <dbReference type="RuleBase" id="RU363107"/>
    </source>
</evidence>
<feature type="region of interest" description="Disordered" evidence="8">
    <location>
        <begin position="1"/>
        <end position="32"/>
    </location>
</feature>
<dbReference type="GeneID" id="106459962"/>
<gene>
    <name evidence="10 11" type="primary">LOC106459962</name>
</gene>
<evidence type="ECO:0000256" key="4">
    <source>
        <dbReference type="ARBA" id="ARBA00022692"/>
    </source>
</evidence>
<keyword evidence="9" id="KW-1185">Reference proteome</keyword>
<dbReference type="RefSeq" id="XP_013775088.1">
    <property type="nucleotide sequence ID" value="XM_013919634.2"/>
</dbReference>
<comment type="similarity">
    <text evidence="3 7">Belongs to the PRA1 family.</text>
</comment>
<dbReference type="Pfam" id="PF03208">
    <property type="entry name" value="PRA1"/>
    <property type="match status" value="1"/>
</dbReference>
<dbReference type="Proteomes" id="UP000694941">
    <property type="component" value="Unplaced"/>
</dbReference>
<evidence type="ECO:0000256" key="5">
    <source>
        <dbReference type="ARBA" id="ARBA00022989"/>
    </source>
</evidence>